<keyword evidence="4 8" id="KW-1003">Cell membrane</keyword>
<dbReference type="AlphaFoldDB" id="A0A2K9LQ31"/>
<dbReference type="PANTHER" id="PTHR30269">
    <property type="entry name" value="TRANSMEMBRANE PROTEIN YFCA"/>
    <property type="match status" value="1"/>
</dbReference>
<dbReference type="InterPro" id="IPR002781">
    <property type="entry name" value="TM_pro_TauE-like"/>
</dbReference>
<sequence>MDIDAFHLILLIVSGVAAGFVNTVAGGGSIFTLPALILLGMPADVANGTNRVGVLMQSAAAVRGFNRHEMLDHSAILPILLPTIIGSLIGSSVASVIPAEVLKPVLLGTMMTMTLLIVLRPSTIPNTNEPVMSMQQRPSAAAWLFLAGLYGGFVQAGVGFILLTALAGVLRYDLLRANALKMMCTLVFSAVALAVFIYQDQVLWIPGLIVGVGSIIGVQLSVKFAISAKQSTLKWILLSMAMLVCLAALFK</sequence>
<evidence type="ECO:0000256" key="7">
    <source>
        <dbReference type="ARBA" id="ARBA00023136"/>
    </source>
</evidence>
<name>A0A2K9LQ31_9GAMM</name>
<evidence type="ECO:0000256" key="4">
    <source>
        <dbReference type="ARBA" id="ARBA00022475"/>
    </source>
</evidence>
<organism evidence="9 10">
    <name type="scientific">Ketobacter alkanivorans</name>
    <dbReference type="NCBI Taxonomy" id="1917421"/>
    <lineage>
        <taxon>Bacteria</taxon>
        <taxon>Pseudomonadati</taxon>
        <taxon>Pseudomonadota</taxon>
        <taxon>Gammaproteobacteria</taxon>
        <taxon>Pseudomonadales</taxon>
        <taxon>Ketobacteraceae</taxon>
        <taxon>Ketobacter</taxon>
    </lineage>
</organism>
<evidence type="ECO:0000256" key="2">
    <source>
        <dbReference type="ARBA" id="ARBA00009142"/>
    </source>
</evidence>
<feature type="transmembrane region" description="Helical" evidence="8">
    <location>
        <begin position="233"/>
        <end position="250"/>
    </location>
</feature>
<feature type="transmembrane region" description="Helical" evidence="8">
    <location>
        <begin position="75"/>
        <end position="97"/>
    </location>
</feature>
<gene>
    <name evidence="9" type="ORF">Kalk_19035</name>
</gene>
<protein>
    <recommendedName>
        <fullName evidence="8">Probable membrane transporter protein</fullName>
    </recommendedName>
</protein>
<feature type="transmembrane region" description="Helical" evidence="8">
    <location>
        <begin position="142"/>
        <end position="167"/>
    </location>
</feature>
<dbReference type="InterPro" id="IPR052017">
    <property type="entry name" value="TSUP"/>
</dbReference>
<accession>A0A2K9LQ31</accession>
<feature type="transmembrane region" description="Helical" evidence="8">
    <location>
        <begin position="179"/>
        <end position="198"/>
    </location>
</feature>
<keyword evidence="7 8" id="KW-0472">Membrane</keyword>
<reference evidence="10" key="1">
    <citation type="submission" date="2017-08" db="EMBL/GenBank/DDBJ databases">
        <title>Direct submision.</title>
        <authorList>
            <person name="Kim S.-J."/>
            <person name="Rhee S.-K."/>
        </authorList>
    </citation>
    <scope>NUCLEOTIDE SEQUENCE [LARGE SCALE GENOMIC DNA]</scope>
    <source>
        <strain evidence="10">GI5</strain>
    </source>
</reference>
<evidence type="ECO:0000313" key="9">
    <source>
        <dbReference type="EMBL" id="AUM14393.1"/>
    </source>
</evidence>
<dbReference type="GO" id="GO:0005886">
    <property type="term" value="C:plasma membrane"/>
    <property type="evidence" value="ECO:0007669"/>
    <property type="project" value="UniProtKB-SubCell"/>
</dbReference>
<comment type="similarity">
    <text evidence="2 8">Belongs to the 4-toluene sulfonate uptake permease (TSUP) (TC 2.A.102) family.</text>
</comment>
<dbReference type="Proteomes" id="UP000235116">
    <property type="component" value="Chromosome"/>
</dbReference>
<proteinExistence type="inferred from homology"/>
<keyword evidence="5 8" id="KW-0812">Transmembrane</keyword>
<evidence type="ECO:0000256" key="1">
    <source>
        <dbReference type="ARBA" id="ARBA00004651"/>
    </source>
</evidence>
<evidence type="ECO:0000256" key="8">
    <source>
        <dbReference type="RuleBase" id="RU363041"/>
    </source>
</evidence>
<evidence type="ECO:0000313" key="10">
    <source>
        <dbReference type="Proteomes" id="UP000235116"/>
    </source>
</evidence>
<feature type="transmembrane region" description="Helical" evidence="8">
    <location>
        <begin position="7"/>
        <end position="31"/>
    </location>
</feature>
<dbReference type="Pfam" id="PF01925">
    <property type="entry name" value="TauE"/>
    <property type="match status" value="1"/>
</dbReference>
<dbReference type="KEGG" id="kak:Kalk_19035"/>
<comment type="subcellular location">
    <subcellularLocation>
        <location evidence="1 8">Cell membrane</location>
        <topology evidence="1 8">Multi-pass membrane protein</topology>
    </subcellularLocation>
</comment>
<feature type="transmembrane region" description="Helical" evidence="8">
    <location>
        <begin position="204"/>
        <end position="226"/>
    </location>
</feature>
<keyword evidence="10" id="KW-1185">Reference proteome</keyword>
<feature type="transmembrane region" description="Helical" evidence="8">
    <location>
        <begin position="104"/>
        <end position="122"/>
    </location>
</feature>
<dbReference type="RefSeq" id="WP_101895767.1">
    <property type="nucleotide sequence ID" value="NZ_CP022684.1"/>
</dbReference>
<keyword evidence="6 8" id="KW-1133">Transmembrane helix</keyword>
<evidence type="ECO:0000256" key="3">
    <source>
        <dbReference type="ARBA" id="ARBA00022448"/>
    </source>
</evidence>
<keyword evidence="3" id="KW-0813">Transport</keyword>
<evidence type="ECO:0000256" key="5">
    <source>
        <dbReference type="ARBA" id="ARBA00022692"/>
    </source>
</evidence>
<dbReference type="PANTHER" id="PTHR30269:SF0">
    <property type="entry name" value="MEMBRANE TRANSPORTER PROTEIN YFCA-RELATED"/>
    <property type="match status" value="1"/>
</dbReference>
<dbReference type="OrthoDB" id="9807082at2"/>
<evidence type="ECO:0000256" key="6">
    <source>
        <dbReference type="ARBA" id="ARBA00022989"/>
    </source>
</evidence>
<dbReference type="EMBL" id="CP022684">
    <property type="protein sequence ID" value="AUM14393.1"/>
    <property type="molecule type" value="Genomic_DNA"/>
</dbReference>